<accession>A0AAD5PCE4</accession>
<feature type="compositionally biased region" description="Acidic residues" evidence="2">
    <location>
        <begin position="140"/>
        <end position="162"/>
    </location>
</feature>
<feature type="coiled-coil region" evidence="1">
    <location>
        <begin position="225"/>
        <end position="259"/>
    </location>
</feature>
<organism evidence="3 4">
    <name type="scientific">Phascolomyces articulosus</name>
    <dbReference type="NCBI Taxonomy" id="60185"/>
    <lineage>
        <taxon>Eukaryota</taxon>
        <taxon>Fungi</taxon>
        <taxon>Fungi incertae sedis</taxon>
        <taxon>Mucoromycota</taxon>
        <taxon>Mucoromycotina</taxon>
        <taxon>Mucoromycetes</taxon>
        <taxon>Mucorales</taxon>
        <taxon>Lichtheimiaceae</taxon>
        <taxon>Phascolomyces</taxon>
    </lineage>
</organism>
<feature type="compositionally biased region" description="Polar residues" evidence="2">
    <location>
        <begin position="265"/>
        <end position="280"/>
    </location>
</feature>
<gene>
    <name evidence="3" type="ORF">BDA99DRAFT_540471</name>
</gene>
<feature type="region of interest" description="Disordered" evidence="2">
    <location>
        <begin position="345"/>
        <end position="422"/>
    </location>
</feature>
<feature type="compositionally biased region" description="Acidic residues" evidence="2">
    <location>
        <begin position="281"/>
        <end position="290"/>
    </location>
</feature>
<evidence type="ECO:0000313" key="4">
    <source>
        <dbReference type="Proteomes" id="UP001209540"/>
    </source>
</evidence>
<feature type="compositionally biased region" description="Low complexity" evidence="2">
    <location>
        <begin position="42"/>
        <end position="67"/>
    </location>
</feature>
<dbReference type="EMBL" id="JAIXMP010000025">
    <property type="protein sequence ID" value="KAI9253862.1"/>
    <property type="molecule type" value="Genomic_DNA"/>
</dbReference>
<reference evidence="3" key="2">
    <citation type="submission" date="2023-02" db="EMBL/GenBank/DDBJ databases">
        <authorList>
            <consortium name="DOE Joint Genome Institute"/>
            <person name="Mondo S.J."/>
            <person name="Chang Y."/>
            <person name="Wang Y."/>
            <person name="Ahrendt S."/>
            <person name="Andreopoulos W."/>
            <person name="Barry K."/>
            <person name="Beard J."/>
            <person name="Benny G.L."/>
            <person name="Blankenship S."/>
            <person name="Bonito G."/>
            <person name="Cuomo C."/>
            <person name="Desiro A."/>
            <person name="Gervers K.A."/>
            <person name="Hundley H."/>
            <person name="Kuo A."/>
            <person name="LaButti K."/>
            <person name="Lang B.F."/>
            <person name="Lipzen A."/>
            <person name="O'Donnell K."/>
            <person name="Pangilinan J."/>
            <person name="Reynolds N."/>
            <person name="Sandor L."/>
            <person name="Smith M.W."/>
            <person name="Tsang A."/>
            <person name="Grigoriev I.V."/>
            <person name="Stajich J.E."/>
            <person name="Spatafora J.W."/>
        </authorList>
    </citation>
    <scope>NUCLEOTIDE SEQUENCE</scope>
    <source>
        <strain evidence="3">RSA 2281</strain>
    </source>
</reference>
<evidence type="ECO:0000256" key="2">
    <source>
        <dbReference type="SAM" id="MobiDB-lite"/>
    </source>
</evidence>
<reference evidence="3" key="1">
    <citation type="journal article" date="2022" name="IScience">
        <title>Evolution of zygomycete secretomes and the origins of terrestrial fungal ecologies.</title>
        <authorList>
            <person name="Chang Y."/>
            <person name="Wang Y."/>
            <person name="Mondo S."/>
            <person name="Ahrendt S."/>
            <person name="Andreopoulos W."/>
            <person name="Barry K."/>
            <person name="Beard J."/>
            <person name="Benny G.L."/>
            <person name="Blankenship S."/>
            <person name="Bonito G."/>
            <person name="Cuomo C."/>
            <person name="Desiro A."/>
            <person name="Gervers K.A."/>
            <person name="Hundley H."/>
            <person name="Kuo A."/>
            <person name="LaButti K."/>
            <person name="Lang B.F."/>
            <person name="Lipzen A."/>
            <person name="O'Donnell K."/>
            <person name="Pangilinan J."/>
            <person name="Reynolds N."/>
            <person name="Sandor L."/>
            <person name="Smith M.E."/>
            <person name="Tsang A."/>
            <person name="Grigoriev I.V."/>
            <person name="Stajich J.E."/>
            <person name="Spatafora J.W."/>
        </authorList>
    </citation>
    <scope>NUCLEOTIDE SEQUENCE</scope>
    <source>
        <strain evidence="3">RSA 2281</strain>
    </source>
</reference>
<feature type="compositionally biased region" description="Polar residues" evidence="2">
    <location>
        <begin position="410"/>
        <end position="422"/>
    </location>
</feature>
<sequence length="422" mass="46951">MEEDQRHRPPRAVNIIRPSSPLLKAFRRPYFLAQHNEPSTPSITTAGSMTSSSTWSSSSSSILSTEPQSYNKFNNGLIHNRPGSPFTTVRSPSPTGWSMIAKHMQYRPMSPLGTKYPQQQQNHYTPLSRIAALSQMSTDSTDDDDLDEDDIEEESNDSDDNITPEISSSDSEEEEEPEVVARMKQGCTILNGRGEFVTINDDNMSTMSSSNNSIHHGSAKLGRKIADLEIEINSLSTVNASLEEQTRQQAARIAALERQLTQRQVDTSLPPTPVSMTFSEQSDDENENMDVDVDEESDKEADQVFERIKGMLQVLIEQAQRAITAQSKTSGRVLPSAAPANIMDFERASTSVRRQPTQRQRSASRNSVVSCPPEIRRPQNNRRSWPTVTATNSRLLRMATQPLVQPGGRQRSQSMVRASSSP</sequence>
<feature type="region of interest" description="Disordered" evidence="2">
    <location>
        <begin position="35"/>
        <end position="67"/>
    </location>
</feature>
<evidence type="ECO:0000256" key="1">
    <source>
        <dbReference type="SAM" id="Coils"/>
    </source>
</evidence>
<feature type="compositionally biased region" description="Polar residues" evidence="2">
    <location>
        <begin position="348"/>
        <end position="369"/>
    </location>
</feature>
<name>A0AAD5PCE4_9FUNG</name>
<dbReference type="AlphaFoldDB" id="A0AAD5PCE4"/>
<proteinExistence type="predicted"/>
<keyword evidence="1" id="KW-0175">Coiled coil</keyword>
<feature type="region of interest" description="Disordered" evidence="2">
    <location>
        <begin position="73"/>
        <end position="92"/>
    </location>
</feature>
<feature type="region of interest" description="Disordered" evidence="2">
    <location>
        <begin position="265"/>
        <end position="290"/>
    </location>
</feature>
<evidence type="ECO:0000313" key="3">
    <source>
        <dbReference type="EMBL" id="KAI9253862.1"/>
    </source>
</evidence>
<protein>
    <submittedName>
        <fullName evidence="3">Uncharacterized protein</fullName>
    </submittedName>
</protein>
<keyword evidence="4" id="KW-1185">Reference proteome</keyword>
<feature type="compositionally biased region" description="Polar residues" evidence="2">
    <location>
        <begin position="381"/>
        <end position="394"/>
    </location>
</feature>
<feature type="region of interest" description="Disordered" evidence="2">
    <location>
        <begin position="136"/>
        <end position="179"/>
    </location>
</feature>
<comment type="caution">
    <text evidence="3">The sequence shown here is derived from an EMBL/GenBank/DDBJ whole genome shotgun (WGS) entry which is preliminary data.</text>
</comment>
<dbReference type="Proteomes" id="UP001209540">
    <property type="component" value="Unassembled WGS sequence"/>
</dbReference>